<reference evidence="1" key="2">
    <citation type="submission" date="2021-08" db="EMBL/GenBank/DDBJ databases">
        <authorList>
            <person name="Tani A."/>
            <person name="Ola A."/>
            <person name="Ogura Y."/>
            <person name="Katsura K."/>
            <person name="Hayashi T."/>
        </authorList>
    </citation>
    <scope>NUCLEOTIDE SEQUENCE</scope>
    <source>
        <strain evidence="1">DSM 23632</strain>
    </source>
</reference>
<sequence>MFVTLEAEASAGMYPDDKFGLRTQNRTLPQTQVNCEFATAVARHSEFTEVAGYEVVERLLICWKDSLRAFPSSPKADA</sequence>
<dbReference type="Proteomes" id="UP001055057">
    <property type="component" value="Unassembled WGS sequence"/>
</dbReference>
<name>A0ABQ4U2H3_9HYPH</name>
<accession>A0ABQ4U2H3</accession>
<evidence type="ECO:0000313" key="1">
    <source>
        <dbReference type="EMBL" id="GJE61660.1"/>
    </source>
</evidence>
<gene>
    <name evidence="1" type="ORF">MPOCJGCO_3783</name>
</gene>
<organism evidence="1 2">
    <name type="scientific">Methylobacterium trifolii</name>
    <dbReference type="NCBI Taxonomy" id="1003092"/>
    <lineage>
        <taxon>Bacteria</taxon>
        <taxon>Pseudomonadati</taxon>
        <taxon>Pseudomonadota</taxon>
        <taxon>Alphaproteobacteria</taxon>
        <taxon>Hyphomicrobiales</taxon>
        <taxon>Methylobacteriaceae</taxon>
        <taxon>Methylobacterium</taxon>
    </lineage>
</organism>
<proteinExistence type="predicted"/>
<comment type="caution">
    <text evidence="1">The sequence shown here is derived from an EMBL/GenBank/DDBJ whole genome shotgun (WGS) entry which is preliminary data.</text>
</comment>
<keyword evidence="2" id="KW-1185">Reference proteome</keyword>
<reference evidence="1" key="1">
    <citation type="journal article" date="2021" name="Front. Microbiol.">
        <title>Comprehensive Comparative Genomics and Phenotyping of Methylobacterium Species.</title>
        <authorList>
            <person name="Alessa O."/>
            <person name="Ogura Y."/>
            <person name="Fujitani Y."/>
            <person name="Takami H."/>
            <person name="Hayashi T."/>
            <person name="Sahin N."/>
            <person name="Tani A."/>
        </authorList>
    </citation>
    <scope>NUCLEOTIDE SEQUENCE</scope>
    <source>
        <strain evidence="1">DSM 23632</strain>
    </source>
</reference>
<evidence type="ECO:0000313" key="2">
    <source>
        <dbReference type="Proteomes" id="UP001055057"/>
    </source>
</evidence>
<dbReference type="EMBL" id="BPRB01000235">
    <property type="protein sequence ID" value="GJE61660.1"/>
    <property type="molecule type" value="Genomic_DNA"/>
</dbReference>
<dbReference type="RefSeq" id="WP_238184222.1">
    <property type="nucleotide sequence ID" value="NZ_BPRB01000235.1"/>
</dbReference>
<protein>
    <submittedName>
        <fullName evidence="1">Uncharacterized protein</fullName>
    </submittedName>
</protein>